<evidence type="ECO:0000256" key="1">
    <source>
        <dbReference type="SAM" id="MobiDB-lite"/>
    </source>
</evidence>
<name>A0A6A6H8N4_VIRVR</name>
<feature type="region of interest" description="Disordered" evidence="1">
    <location>
        <begin position="382"/>
        <end position="424"/>
    </location>
</feature>
<dbReference type="SMART" id="SM00313">
    <property type="entry name" value="PXA"/>
    <property type="match status" value="1"/>
</dbReference>
<feature type="region of interest" description="Disordered" evidence="1">
    <location>
        <begin position="309"/>
        <end position="343"/>
    </location>
</feature>
<feature type="domain" description="PXA" evidence="2">
    <location>
        <begin position="103"/>
        <end position="291"/>
    </location>
</feature>
<dbReference type="OrthoDB" id="5582218at2759"/>
<dbReference type="GO" id="GO:0035091">
    <property type="term" value="F:phosphatidylinositol binding"/>
    <property type="evidence" value="ECO:0007669"/>
    <property type="project" value="TreeGrafter"/>
</dbReference>
<dbReference type="InterPro" id="IPR003114">
    <property type="entry name" value="Phox_assoc"/>
</dbReference>
<feature type="compositionally biased region" description="Low complexity" evidence="1">
    <location>
        <begin position="390"/>
        <end position="401"/>
    </location>
</feature>
<keyword evidence="4" id="KW-1185">Reference proteome</keyword>
<accession>A0A6A6H8N4</accession>
<dbReference type="EMBL" id="ML991799">
    <property type="protein sequence ID" value="KAF2234405.1"/>
    <property type="molecule type" value="Genomic_DNA"/>
</dbReference>
<evidence type="ECO:0000313" key="3">
    <source>
        <dbReference type="EMBL" id="KAF2234405.1"/>
    </source>
</evidence>
<dbReference type="Pfam" id="PF02194">
    <property type="entry name" value="PXA"/>
    <property type="match status" value="1"/>
</dbReference>
<gene>
    <name evidence="3" type="ORF">EV356DRAFT_446798</name>
</gene>
<dbReference type="PANTHER" id="PTHR22775:SF3">
    <property type="entry name" value="SORTING NEXIN-13"/>
    <property type="match status" value="1"/>
</dbReference>
<reference evidence="3" key="1">
    <citation type="journal article" date="2020" name="Stud. Mycol.">
        <title>101 Dothideomycetes genomes: a test case for predicting lifestyles and emergence of pathogens.</title>
        <authorList>
            <person name="Haridas S."/>
            <person name="Albert R."/>
            <person name="Binder M."/>
            <person name="Bloem J."/>
            <person name="Labutti K."/>
            <person name="Salamov A."/>
            <person name="Andreopoulos B."/>
            <person name="Baker S."/>
            <person name="Barry K."/>
            <person name="Bills G."/>
            <person name="Bluhm B."/>
            <person name="Cannon C."/>
            <person name="Castanera R."/>
            <person name="Culley D."/>
            <person name="Daum C."/>
            <person name="Ezra D."/>
            <person name="Gonzalez J."/>
            <person name="Henrissat B."/>
            <person name="Kuo A."/>
            <person name="Liang C."/>
            <person name="Lipzen A."/>
            <person name="Lutzoni F."/>
            <person name="Magnuson J."/>
            <person name="Mondo S."/>
            <person name="Nolan M."/>
            <person name="Ohm R."/>
            <person name="Pangilinan J."/>
            <person name="Park H.-J."/>
            <person name="Ramirez L."/>
            <person name="Alfaro M."/>
            <person name="Sun H."/>
            <person name="Tritt A."/>
            <person name="Yoshinaga Y."/>
            <person name="Zwiers L.-H."/>
            <person name="Turgeon B."/>
            <person name="Goodwin S."/>
            <person name="Spatafora J."/>
            <person name="Crous P."/>
            <person name="Grigoriev I."/>
        </authorList>
    </citation>
    <scope>NUCLEOTIDE SEQUENCE</scope>
    <source>
        <strain evidence="3">Tuck. ex Michener</strain>
    </source>
</reference>
<dbReference type="PROSITE" id="PS51207">
    <property type="entry name" value="PXA"/>
    <property type="match status" value="1"/>
</dbReference>
<proteinExistence type="predicted"/>
<organism evidence="3 4">
    <name type="scientific">Viridothelium virens</name>
    <name type="common">Speckled blister lichen</name>
    <name type="synonym">Trypethelium virens</name>
    <dbReference type="NCBI Taxonomy" id="1048519"/>
    <lineage>
        <taxon>Eukaryota</taxon>
        <taxon>Fungi</taxon>
        <taxon>Dikarya</taxon>
        <taxon>Ascomycota</taxon>
        <taxon>Pezizomycotina</taxon>
        <taxon>Dothideomycetes</taxon>
        <taxon>Dothideomycetes incertae sedis</taxon>
        <taxon>Trypetheliales</taxon>
        <taxon>Trypetheliaceae</taxon>
        <taxon>Viridothelium</taxon>
    </lineage>
</organism>
<dbReference type="AlphaFoldDB" id="A0A6A6H8N4"/>
<evidence type="ECO:0000259" key="2">
    <source>
        <dbReference type="PROSITE" id="PS51207"/>
    </source>
</evidence>
<protein>
    <recommendedName>
        <fullName evidence="2">PXA domain-containing protein</fullName>
    </recommendedName>
</protein>
<dbReference type="PANTHER" id="PTHR22775">
    <property type="entry name" value="SORTING NEXIN"/>
    <property type="match status" value="1"/>
</dbReference>
<feature type="compositionally biased region" description="Polar residues" evidence="1">
    <location>
        <begin position="1"/>
        <end position="12"/>
    </location>
</feature>
<evidence type="ECO:0000313" key="4">
    <source>
        <dbReference type="Proteomes" id="UP000800092"/>
    </source>
</evidence>
<feature type="region of interest" description="Disordered" evidence="1">
    <location>
        <begin position="1"/>
        <end position="59"/>
    </location>
</feature>
<sequence>MIQNPPRSSTPLQPRPKAQATSSSSGFAATAARSPQSTRAPSQIRPKDTHKNLTETKSDDATASFVRRTLCGHQSHGNALAGGEKGRNTPRPIEELLPPLTSSNETDLQLYAFIAIIIKEFVQSWYGKITPDHAFVDEVIQIIAHCTRALEQRLRKIDLEALMLDEIPELVDAHIAAYRLAHRPLHPPPLALDPCELYHQLHPHPALSPPPIIDDPTTIVEQRENEEQWRQLLAQGALAVILPTDDLENSCLRSLVTEVLSEMILGNGVGGKLCEGWFIWEAITKTIELMQFRTTSVSKVELEVKPSSDTPTRLQQFGLLGSREEETEADKSGEVGGVKSQGRGSSMASLTVLFWTGVQYTVLTLSALRALLVALATSSSLPSRSPITIAPATPSSSRASPINDSYAASPGQRSSSKRMNDERGTVKRRPIISMRFWSCIGRLLELDGRMPWLAGLLSLAHDGVVSGPGRVGDTDGALDRVLSHHVYATLLNPTNLPTLLLALRTALFPNNAVQPPAPRVPSAAEIQANRRRCATAVVDAIPPFILGHDANDSDDRRSRWIAEVGEVLAVFGNSYMNKHLLYAIIDLIVVRIFPEMAEKGVEELMAERLG</sequence>
<feature type="compositionally biased region" description="Basic and acidic residues" evidence="1">
    <location>
        <begin position="45"/>
        <end position="59"/>
    </location>
</feature>
<feature type="compositionally biased region" description="Low complexity" evidence="1">
    <location>
        <begin position="18"/>
        <end position="34"/>
    </location>
</feature>
<dbReference type="Proteomes" id="UP000800092">
    <property type="component" value="Unassembled WGS sequence"/>
</dbReference>